<reference evidence="2 3" key="1">
    <citation type="submission" date="2024-09" db="EMBL/GenBank/DDBJ databases">
        <title>Itraconazole resistance in Madurella fahalii resulting from another homologue of gene encoding cytochrome P450 14-alpha sterol demethylase (CYP51).</title>
        <authorList>
            <person name="Yoshioka I."/>
            <person name="Fahal A.H."/>
            <person name="Kaneko S."/>
            <person name="Yaguchi T."/>
        </authorList>
    </citation>
    <scope>NUCLEOTIDE SEQUENCE [LARGE SCALE GENOMIC DNA]</scope>
    <source>
        <strain evidence="2 3">IFM 68171</strain>
    </source>
</reference>
<feature type="region of interest" description="Disordered" evidence="1">
    <location>
        <begin position="1"/>
        <end position="49"/>
    </location>
</feature>
<comment type="caution">
    <text evidence="2">The sequence shown here is derived from an EMBL/GenBank/DDBJ whole genome shotgun (WGS) entry which is preliminary data.</text>
</comment>
<name>A0ABQ0G3E3_9PEZI</name>
<dbReference type="RefSeq" id="XP_070913952.1">
    <property type="nucleotide sequence ID" value="XM_071057851.1"/>
</dbReference>
<keyword evidence="3" id="KW-1185">Reference proteome</keyword>
<proteinExistence type="predicted"/>
<organism evidence="2 3">
    <name type="scientific">Madurella fahalii</name>
    <dbReference type="NCBI Taxonomy" id="1157608"/>
    <lineage>
        <taxon>Eukaryota</taxon>
        <taxon>Fungi</taxon>
        <taxon>Dikarya</taxon>
        <taxon>Ascomycota</taxon>
        <taxon>Pezizomycotina</taxon>
        <taxon>Sordariomycetes</taxon>
        <taxon>Sordariomycetidae</taxon>
        <taxon>Sordariales</taxon>
        <taxon>Sordariales incertae sedis</taxon>
        <taxon>Madurella</taxon>
    </lineage>
</organism>
<protein>
    <submittedName>
        <fullName evidence="2">Uncharacterized protein</fullName>
    </submittedName>
</protein>
<accession>A0ABQ0G3E3</accession>
<dbReference type="EMBL" id="BAAFSV010000001">
    <property type="protein sequence ID" value="GAB1312219.1"/>
    <property type="molecule type" value="Genomic_DNA"/>
</dbReference>
<dbReference type="GeneID" id="98173174"/>
<dbReference type="Proteomes" id="UP001628179">
    <property type="component" value="Unassembled WGS sequence"/>
</dbReference>
<evidence type="ECO:0000313" key="2">
    <source>
        <dbReference type="EMBL" id="GAB1312219.1"/>
    </source>
</evidence>
<evidence type="ECO:0000313" key="3">
    <source>
        <dbReference type="Proteomes" id="UP001628179"/>
    </source>
</evidence>
<sequence>MKLTPIKIKGKAGQKTARGAPKTQHYRKRGRSDSAMSHDNVDAPRHRRLKTKRPAALIEQLPTEILERITIMSQNLNFPRSSLRLGYILSDRSFLTDVLVTAFGGTWDLWFGRLLRNIFAHCTFTNGYPQFGGDPAFQSEVLACPWMNLALLLEAQQKWCRTAGTQKFFEHVDPWPLSFSLSPESPDHPPRQAHPCKDPAACFEADWELVHSAIRGFFSSKAVGTRMFEPTVHGSFWRCGGYLDIHPHAKIPERLLCNPVGWDDARWLFWFARGGSRLSGHTWEVTKCGYEQIMGLADKELAFFLLFLFHRLGVFSWQHWPAFLAEKKQTEASLMHQDIVRAGNDPAAAHVWWLARQLLRMSINIIGSIRLAVQ</sequence>
<gene>
    <name evidence="2" type="ORF">MFIFM68171_02429</name>
</gene>
<evidence type="ECO:0000256" key="1">
    <source>
        <dbReference type="SAM" id="MobiDB-lite"/>
    </source>
</evidence>